<dbReference type="EMBL" id="MT143857">
    <property type="protein sequence ID" value="QJB03705.1"/>
    <property type="molecule type" value="Genomic_DNA"/>
</dbReference>
<organism evidence="1">
    <name type="scientific">viral metagenome</name>
    <dbReference type="NCBI Taxonomy" id="1070528"/>
    <lineage>
        <taxon>unclassified sequences</taxon>
        <taxon>metagenomes</taxon>
        <taxon>organismal metagenomes</taxon>
    </lineage>
</organism>
<sequence>MKKNKITIGIQKKSSSDEDRADVLFQEALDECLVIRKQRKEIYGNCWFQIDGVEASFWGGIINKVNRIKILHKNRHEKNGYENYADCLRDLVILTLFTLSCLKEEQK</sequence>
<evidence type="ECO:0000313" key="1">
    <source>
        <dbReference type="EMBL" id="QJB03705.1"/>
    </source>
</evidence>
<gene>
    <name evidence="1" type="ORF">MM171B00579_0007</name>
</gene>
<protein>
    <submittedName>
        <fullName evidence="1">Uncharacterized protein</fullName>
    </submittedName>
</protein>
<reference evidence="1" key="1">
    <citation type="submission" date="2020-03" db="EMBL/GenBank/DDBJ databases">
        <title>The deep terrestrial virosphere.</title>
        <authorList>
            <person name="Holmfeldt K."/>
            <person name="Nilsson E."/>
            <person name="Simone D."/>
            <person name="Lopez-Fernandez M."/>
            <person name="Wu X."/>
            <person name="de Brujin I."/>
            <person name="Lundin D."/>
            <person name="Andersson A."/>
            <person name="Bertilsson S."/>
            <person name="Dopson M."/>
        </authorList>
    </citation>
    <scope>NUCLEOTIDE SEQUENCE</scope>
    <source>
        <strain evidence="1">MM171B00579</strain>
    </source>
</reference>
<accession>A0A6M3ME30</accession>
<name>A0A6M3ME30_9ZZZZ</name>
<proteinExistence type="predicted"/>
<dbReference type="AlphaFoldDB" id="A0A6M3ME30"/>